<evidence type="ECO:0000313" key="3">
    <source>
        <dbReference type="EMBL" id="KAA2252668.1"/>
    </source>
</evidence>
<accession>A0A5B2WNT8</accession>
<reference evidence="3 4" key="2">
    <citation type="submission" date="2019-09" db="EMBL/GenBank/DDBJ databases">
        <authorList>
            <person name="Jin C."/>
        </authorList>
    </citation>
    <scope>NUCLEOTIDE SEQUENCE [LARGE SCALE GENOMIC DNA]</scope>
    <source>
        <strain evidence="3 4">AN110305</strain>
    </source>
</reference>
<sequence length="227" mass="25005">MADELPFIAKGKVLDEAQRQHLTTLLIAAWDNGMSTAEMARRTNRSHQHICHMLTEAGVNLRRPAQADDSARNGNPLPVVPPGRRLGGRERDAFIDAIAVRYILGATVKRIADETHVPYDSVKNLLKEGDVPMRPAGTAPVPLDDAALARWFLRRVKIRLLADFNAGLRATVLALTDETPSRVDTARWDELVAELWTAHIALTDATQTLSTVVRCLLHELANPSEAS</sequence>
<feature type="region of interest" description="Disordered" evidence="1">
    <location>
        <begin position="65"/>
        <end position="85"/>
    </location>
</feature>
<dbReference type="RefSeq" id="WP_149854123.1">
    <property type="nucleotide sequence ID" value="NZ_VUOB01000073.1"/>
</dbReference>
<evidence type="ECO:0000313" key="4">
    <source>
        <dbReference type="Proteomes" id="UP000323454"/>
    </source>
</evidence>
<dbReference type="Pfam" id="PF19575">
    <property type="entry name" value="HTH_58"/>
    <property type="match status" value="2"/>
</dbReference>
<evidence type="ECO:0000259" key="2">
    <source>
        <dbReference type="Pfam" id="PF19575"/>
    </source>
</evidence>
<dbReference type="EMBL" id="VUOB01000073">
    <property type="protein sequence ID" value="KAA2252668.1"/>
    <property type="molecule type" value="Genomic_DNA"/>
</dbReference>
<name>A0A5B2WNT8_9PSEU</name>
<protein>
    <recommendedName>
        <fullName evidence="2">Helix-turn-helix domain-containing protein</fullName>
    </recommendedName>
</protein>
<comment type="caution">
    <text evidence="3">The sequence shown here is derived from an EMBL/GenBank/DDBJ whole genome shotgun (WGS) entry which is preliminary data.</text>
</comment>
<keyword evidence="4" id="KW-1185">Reference proteome</keyword>
<feature type="domain" description="Helix-turn-helix" evidence="2">
    <location>
        <begin position="83"/>
        <end position="139"/>
    </location>
</feature>
<evidence type="ECO:0000256" key="1">
    <source>
        <dbReference type="SAM" id="MobiDB-lite"/>
    </source>
</evidence>
<gene>
    <name evidence="3" type="ORF">F0L68_34680</name>
</gene>
<reference evidence="3 4" key="1">
    <citation type="submission" date="2019-09" db="EMBL/GenBank/DDBJ databases">
        <title>Goodfellowia gen. nov., a new genus of the Pseudonocardineae related to Actinoalloteichus, containing Goodfellowia coeruleoviolacea gen. nov., comb. nov. gen. nov., comb. nov.</title>
        <authorList>
            <person name="Labeda D."/>
        </authorList>
    </citation>
    <scope>NUCLEOTIDE SEQUENCE [LARGE SCALE GENOMIC DNA]</scope>
    <source>
        <strain evidence="3 4">AN110305</strain>
    </source>
</reference>
<dbReference type="InterPro" id="IPR045745">
    <property type="entry name" value="HTH_58_Actinobacteria-type"/>
</dbReference>
<dbReference type="Proteomes" id="UP000323454">
    <property type="component" value="Unassembled WGS sequence"/>
</dbReference>
<proteinExistence type="predicted"/>
<dbReference type="AlphaFoldDB" id="A0A5B2WNT8"/>
<feature type="domain" description="Helix-turn-helix" evidence="2">
    <location>
        <begin position="9"/>
        <end position="64"/>
    </location>
</feature>
<organism evidence="3 4">
    <name type="scientific">Solihabitans fulvus</name>
    <dbReference type="NCBI Taxonomy" id="1892852"/>
    <lineage>
        <taxon>Bacteria</taxon>
        <taxon>Bacillati</taxon>
        <taxon>Actinomycetota</taxon>
        <taxon>Actinomycetes</taxon>
        <taxon>Pseudonocardiales</taxon>
        <taxon>Pseudonocardiaceae</taxon>
        <taxon>Solihabitans</taxon>
    </lineage>
</organism>